<feature type="region of interest" description="Disordered" evidence="1">
    <location>
        <begin position="378"/>
        <end position="415"/>
    </location>
</feature>
<evidence type="ECO:0000313" key="3">
    <source>
        <dbReference type="Proteomes" id="UP001198565"/>
    </source>
</evidence>
<name>A0ABS7R1S0_9ACTN</name>
<evidence type="ECO:0000256" key="1">
    <source>
        <dbReference type="SAM" id="MobiDB-lite"/>
    </source>
</evidence>
<comment type="caution">
    <text evidence="2">The sequence shown here is derived from an EMBL/GenBank/DDBJ whole genome shotgun (WGS) entry which is preliminary data.</text>
</comment>
<reference evidence="2 3" key="1">
    <citation type="submission" date="2021-08" db="EMBL/GenBank/DDBJ databases">
        <title>Streptomyces sp. PTM05 isolated from lichen.</title>
        <authorList>
            <person name="Somphong A."/>
            <person name="Phongsopitanun W."/>
            <person name="Tanasupawat S."/>
        </authorList>
    </citation>
    <scope>NUCLEOTIDE SEQUENCE [LARGE SCALE GENOMIC DNA]</scope>
    <source>
        <strain evidence="2 3">Ptm05</strain>
    </source>
</reference>
<sequence>MTTALASEDDPYVLPLPTADTPVVLARRVRPGNRHPNSRYQDPVWSLGPLIDNPGKTISAISWRKCPPQMRDQVKQLAWTMINGELRATYLQTRGSRARARQAAASLQDTCRQWIRLARWLHERGINDLASCTDHEWSAYASQRWTRVSDRHHAERVLSQLTNLWAFDQLTARPLGITRPPWDTAGVDDFLPASDASADGVENTTEPLDPQVIGPMLTWAIRVVEDFADDILAGWAENRRLTALAEATAANPTGRAALRAYLLPLVSSGAPLPATPLHGTHRLARLFLAASAGASIGQVDRLNWDHGLTALAAERPGPCPMNVPVTGLIAGKPWRDHMDFNEAADLMRQLGTAAVIVCLLPHGNAYTGGPGPAVRLLPRSRTGCRRHPGAAPHPRPPLQERHRRRRQPRLGRTGT</sequence>
<proteinExistence type="predicted"/>
<keyword evidence="3" id="KW-1185">Reference proteome</keyword>
<accession>A0ABS7R1S0</accession>
<dbReference type="RefSeq" id="WP_222982728.1">
    <property type="nucleotide sequence ID" value="NZ_JAINVZ010000047.1"/>
</dbReference>
<protein>
    <submittedName>
        <fullName evidence="2">Uncharacterized protein</fullName>
    </submittedName>
</protein>
<organism evidence="2 3">
    <name type="scientific">Streptantibioticus parmotrematis</name>
    <dbReference type="NCBI Taxonomy" id="2873249"/>
    <lineage>
        <taxon>Bacteria</taxon>
        <taxon>Bacillati</taxon>
        <taxon>Actinomycetota</taxon>
        <taxon>Actinomycetes</taxon>
        <taxon>Kitasatosporales</taxon>
        <taxon>Streptomycetaceae</taxon>
        <taxon>Streptantibioticus</taxon>
    </lineage>
</organism>
<evidence type="ECO:0000313" key="2">
    <source>
        <dbReference type="EMBL" id="MBY8889418.1"/>
    </source>
</evidence>
<dbReference type="Proteomes" id="UP001198565">
    <property type="component" value="Unassembled WGS sequence"/>
</dbReference>
<dbReference type="EMBL" id="JAINVZ010000047">
    <property type="protein sequence ID" value="MBY8889418.1"/>
    <property type="molecule type" value="Genomic_DNA"/>
</dbReference>
<gene>
    <name evidence="2" type="ORF">K7472_31925</name>
</gene>